<protein>
    <recommendedName>
        <fullName evidence="8">Bcr/CflA family efflux transporter</fullName>
    </recommendedName>
</protein>
<feature type="domain" description="Major facilitator superfamily (MFS) profile" evidence="9">
    <location>
        <begin position="18"/>
        <end position="405"/>
    </location>
</feature>
<dbReference type="Proteomes" id="UP000245916">
    <property type="component" value="Unassembled WGS sequence"/>
</dbReference>
<dbReference type="InterPro" id="IPR020846">
    <property type="entry name" value="MFS_dom"/>
</dbReference>
<keyword evidence="5 8" id="KW-0812">Transmembrane</keyword>
<evidence type="ECO:0000256" key="6">
    <source>
        <dbReference type="ARBA" id="ARBA00022989"/>
    </source>
</evidence>
<comment type="caution">
    <text evidence="10">The sequence shown here is derived from an EMBL/GenBank/DDBJ whole genome shotgun (WGS) entry which is preliminary data.</text>
</comment>
<dbReference type="NCBIfam" id="TIGR00710">
    <property type="entry name" value="efflux_Bcr_CflA"/>
    <property type="match status" value="1"/>
</dbReference>
<evidence type="ECO:0000256" key="8">
    <source>
        <dbReference type="RuleBase" id="RU365088"/>
    </source>
</evidence>
<keyword evidence="3 8" id="KW-0813">Transport</keyword>
<dbReference type="EMBL" id="QFFF01000002">
    <property type="protein sequence ID" value="PWG01191.1"/>
    <property type="molecule type" value="Genomic_DNA"/>
</dbReference>
<name>A0A2U2IYT0_9SPHN</name>
<feature type="transmembrane region" description="Helical" evidence="8">
    <location>
        <begin position="355"/>
        <end position="376"/>
    </location>
</feature>
<feature type="transmembrane region" description="Helical" evidence="8">
    <location>
        <begin position="113"/>
        <end position="134"/>
    </location>
</feature>
<feature type="transmembrane region" description="Helical" evidence="8">
    <location>
        <begin position="88"/>
        <end position="107"/>
    </location>
</feature>
<accession>A0A2U2IYT0</accession>
<dbReference type="PANTHER" id="PTHR42718:SF9">
    <property type="entry name" value="MAJOR FACILITATOR SUPERFAMILY MULTIDRUG TRANSPORTER MFSC"/>
    <property type="match status" value="1"/>
</dbReference>
<dbReference type="PANTHER" id="PTHR42718">
    <property type="entry name" value="MAJOR FACILITATOR SUPERFAMILY MULTIDRUG TRANSPORTER MFSC"/>
    <property type="match status" value="1"/>
</dbReference>
<feature type="transmembrane region" description="Helical" evidence="8">
    <location>
        <begin position="291"/>
        <end position="312"/>
    </location>
</feature>
<dbReference type="RefSeq" id="WP_109272253.1">
    <property type="nucleotide sequence ID" value="NZ_QFFF01000002.1"/>
</dbReference>
<dbReference type="InterPro" id="IPR036259">
    <property type="entry name" value="MFS_trans_sf"/>
</dbReference>
<gene>
    <name evidence="10" type="ORF">DF286_13695</name>
</gene>
<dbReference type="PROSITE" id="PS50850">
    <property type="entry name" value="MFS"/>
    <property type="match status" value="1"/>
</dbReference>
<dbReference type="OrthoDB" id="9800416at2"/>
<proteinExistence type="inferred from homology"/>
<evidence type="ECO:0000256" key="1">
    <source>
        <dbReference type="ARBA" id="ARBA00004651"/>
    </source>
</evidence>
<feature type="transmembrane region" description="Helical" evidence="8">
    <location>
        <begin position="230"/>
        <end position="248"/>
    </location>
</feature>
<dbReference type="GO" id="GO:0005886">
    <property type="term" value="C:plasma membrane"/>
    <property type="evidence" value="ECO:0007669"/>
    <property type="project" value="UniProtKB-SubCell"/>
</dbReference>
<evidence type="ECO:0000313" key="10">
    <source>
        <dbReference type="EMBL" id="PWG01191.1"/>
    </source>
</evidence>
<keyword evidence="6 8" id="KW-1133">Transmembrane helix</keyword>
<dbReference type="InterPro" id="IPR004812">
    <property type="entry name" value="Efflux_drug-R_Bcr/CmlA"/>
</dbReference>
<sequence>MTERAAAAHETDRHGPRLGEFVAMMAALMAVNALAIDSMLPALPAIGEALNVSEDNRRQLVITAYLVGFGGAQLLYGPISDRLGRKTILTVSLLFYGLFAIASGLATSFEMLLGARFVQGVSAAATRVLVVSIVRDRYSGSQMARLMSLVFIVFMIVPVLAPAFGQAVLAVASWRFIFIGLGVYCATVLAWALIRLPETHMPENRRPLSIRHIGDAIGTTLSHRLSIGNTIALTLVMGGLFGFINSIQQIVFDVFGRADLMAWVFAGIAGPMALSSWLNSRIVERIGSRRIMLWALGVFTSFAALHLAIVAFHGETLLAFVLLQSLTMASFGLISANLGAVAMEPLGHIAGTASSVQGMITTVGGSLVGLAIGQSFNGTTVPFLLGFTLCGLAALGIALWTNRPEETMPGSIIDLPE</sequence>
<dbReference type="CDD" id="cd17320">
    <property type="entry name" value="MFS_MdfA_MDR_like"/>
    <property type="match status" value="1"/>
</dbReference>
<feature type="transmembrane region" description="Helical" evidence="8">
    <location>
        <begin position="21"/>
        <end position="40"/>
    </location>
</feature>
<feature type="transmembrane region" description="Helical" evidence="8">
    <location>
        <begin position="260"/>
        <end position="279"/>
    </location>
</feature>
<keyword evidence="11" id="KW-1185">Reference proteome</keyword>
<organism evidence="10 11">
    <name type="scientific">Allosphingosinicella humi</name>
    <dbReference type="NCBI Taxonomy" id="2068657"/>
    <lineage>
        <taxon>Bacteria</taxon>
        <taxon>Pseudomonadati</taxon>
        <taxon>Pseudomonadota</taxon>
        <taxon>Alphaproteobacteria</taxon>
        <taxon>Sphingomonadales</taxon>
        <taxon>Sphingomonadaceae</taxon>
        <taxon>Allosphingosinicella</taxon>
    </lineage>
</organism>
<evidence type="ECO:0000259" key="9">
    <source>
        <dbReference type="PROSITE" id="PS50850"/>
    </source>
</evidence>
<dbReference type="Pfam" id="PF07690">
    <property type="entry name" value="MFS_1"/>
    <property type="match status" value="1"/>
</dbReference>
<evidence type="ECO:0000256" key="5">
    <source>
        <dbReference type="ARBA" id="ARBA00022692"/>
    </source>
</evidence>
<keyword evidence="4" id="KW-1003">Cell membrane</keyword>
<keyword evidence="8" id="KW-0997">Cell inner membrane</keyword>
<evidence type="ECO:0000256" key="3">
    <source>
        <dbReference type="ARBA" id="ARBA00022448"/>
    </source>
</evidence>
<feature type="transmembrane region" description="Helical" evidence="8">
    <location>
        <begin position="318"/>
        <end position="343"/>
    </location>
</feature>
<dbReference type="GO" id="GO:1990961">
    <property type="term" value="P:xenobiotic detoxification by transmembrane export across the plasma membrane"/>
    <property type="evidence" value="ECO:0007669"/>
    <property type="project" value="InterPro"/>
</dbReference>
<reference evidence="10 11" key="1">
    <citation type="submission" date="2018-05" db="EMBL/GenBank/DDBJ databases">
        <title>Genome of Sphingosinicella humi QZX222.</title>
        <authorList>
            <person name="Qiao Z."/>
            <person name="Wang G."/>
        </authorList>
    </citation>
    <scope>NUCLEOTIDE SEQUENCE [LARGE SCALE GENOMIC DNA]</scope>
    <source>
        <strain evidence="10 11">QZX222</strain>
    </source>
</reference>
<evidence type="ECO:0000313" key="11">
    <source>
        <dbReference type="Proteomes" id="UP000245916"/>
    </source>
</evidence>
<feature type="transmembrane region" description="Helical" evidence="8">
    <location>
        <begin position="146"/>
        <end position="164"/>
    </location>
</feature>
<evidence type="ECO:0000256" key="4">
    <source>
        <dbReference type="ARBA" id="ARBA00022475"/>
    </source>
</evidence>
<comment type="subcellular location">
    <subcellularLocation>
        <location evidence="8">Cell inner membrane</location>
        <topology evidence="8">Multi-pass membrane protein</topology>
    </subcellularLocation>
    <subcellularLocation>
        <location evidence="1">Cell membrane</location>
        <topology evidence="1">Multi-pass membrane protein</topology>
    </subcellularLocation>
</comment>
<evidence type="ECO:0000256" key="2">
    <source>
        <dbReference type="ARBA" id="ARBA00006236"/>
    </source>
</evidence>
<feature type="transmembrane region" description="Helical" evidence="8">
    <location>
        <begin position="60"/>
        <end position="76"/>
    </location>
</feature>
<comment type="similarity">
    <text evidence="2 8">Belongs to the major facilitator superfamily. Bcr/CmlA family.</text>
</comment>
<dbReference type="Gene3D" id="1.20.1720.10">
    <property type="entry name" value="Multidrug resistance protein D"/>
    <property type="match status" value="1"/>
</dbReference>
<dbReference type="GO" id="GO:0042910">
    <property type="term" value="F:xenobiotic transmembrane transporter activity"/>
    <property type="evidence" value="ECO:0007669"/>
    <property type="project" value="InterPro"/>
</dbReference>
<keyword evidence="7 8" id="KW-0472">Membrane</keyword>
<dbReference type="AlphaFoldDB" id="A0A2U2IYT0"/>
<evidence type="ECO:0000256" key="7">
    <source>
        <dbReference type="ARBA" id="ARBA00023136"/>
    </source>
</evidence>
<feature type="transmembrane region" description="Helical" evidence="8">
    <location>
        <begin position="382"/>
        <end position="401"/>
    </location>
</feature>
<feature type="transmembrane region" description="Helical" evidence="8">
    <location>
        <begin position="176"/>
        <end position="196"/>
    </location>
</feature>
<dbReference type="InterPro" id="IPR011701">
    <property type="entry name" value="MFS"/>
</dbReference>
<dbReference type="SUPFAM" id="SSF103473">
    <property type="entry name" value="MFS general substrate transporter"/>
    <property type="match status" value="1"/>
</dbReference>